<name>A0ABM7SMN2_9MYCO</name>
<organism evidence="1 2">
    <name type="scientific">Mycobacterium senriense</name>
    <dbReference type="NCBI Taxonomy" id="2775496"/>
    <lineage>
        <taxon>Bacteria</taxon>
        <taxon>Bacillati</taxon>
        <taxon>Actinomycetota</taxon>
        <taxon>Actinomycetes</taxon>
        <taxon>Mycobacteriales</taxon>
        <taxon>Mycobacteriaceae</taxon>
        <taxon>Mycobacterium</taxon>
        <taxon>Mycobacterium avium complex (MAC)</taxon>
    </lineage>
</organism>
<dbReference type="RefSeq" id="WP_250160711.1">
    <property type="nucleotide sequence ID" value="NZ_AP024828.1"/>
</dbReference>
<protein>
    <submittedName>
        <fullName evidence="1">Uncharacterized protein</fullName>
    </submittedName>
</protein>
<accession>A0ABM7SMN2</accession>
<dbReference type="Gene3D" id="1.10.630.10">
    <property type="entry name" value="Cytochrome P450"/>
    <property type="match status" value="1"/>
</dbReference>
<dbReference type="Proteomes" id="UP000826012">
    <property type="component" value="Chromosome"/>
</dbReference>
<evidence type="ECO:0000313" key="1">
    <source>
        <dbReference type="EMBL" id="BCZ20935.1"/>
    </source>
</evidence>
<dbReference type="InterPro" id="IPR036396">
    <property type="entry name" value="Cyt_P450_sf"/>
</dbReference>
<keyword evidence="2" id="KW-1185">Reference proteome</keyword>
<evidence type="ECO:0000313" key="2">
    <source>
        <dbReference type="Proteomes" id="UP000826012"/>
    </source>
</evidence>
<sequence length="102" mass="11186">MVSRIAADAAGHGSADFVRQVAYGPPPQAISDLLGVPAEDYDTLFDWTDNMIGNDEQECAGNDALMSVAELIWYAMQLAVRKAIDGMEHWQVDYRRASPAAR</sequence>
<gene>
    <name evidence="1" type="ORF">MTY59_07900</name>
</gene>
<dbReference type="EMBL" id="AP024828">
    <property type="protein sequence ID" value="BCZ20935.1"/>
    <property type="molecule type" value="Genomic_DNA"/>
</dbReference>
<reference evidence="1 2" key="1">
    <citation type="submission" date="2021-07" db="EMBL/GenBank/DDBJ databases">
        <title>Complete genome sequence of nontuberculous Mycobacterium sp. TY59.</title>
        <authorList>
            <person name="Fukushima K."/>
        </authorList>
    </citation>
    <scope>NUCLEOTIDE SEQUENCE [LARGE SCALE GENOMIC DNA]</scope>
    <source>
        <strain evidence="1 2">TY59</strain>
    </source>
</reference>
<proteinExistence type="predicted"/>